<dbReference type="Gene3D" id="3.60.21.10">
    <property type="match status" value="1"/>
</dbReference>
<dbReference type="AlphaFoldDB" id="A0AAC9LMP5"/>
<sequence length="216" mass="25101">MQIITKNIFCKEEELTLTNQRVFYWKRKETLVLSDLHIGKSAHFRKHGIPIPDNVLKKDLNRLKQLIIYFNPKTVIVVGDLFHAEFNSDIETFKIWILEFKNINFELIIGNHDRLSADLYMDLNIKIYRPNKIEDNLCFVHDNIKIDENYFTVSGHTHPGVLIKGKAKQKIKLPCFQVTNNQLILPAFSLFTGLNTSNCPENCINYAFTDAAIFTI</sequence>
<keyword evidence="3" id="KW-1185">Reference proteome</keyword>
<protein>
    <submittedName>
        <fullName evidence="2">Phosphoesterase</fullName>
    </submittedName>
</protein>
<dbReference type="Proteomes" id="UP000187506">
    <property type="component" value="Chromosome"/>
</dbReference>
<name>A0AAC9LMP5_9FLAO</name>
<feature type="domain" description="Calcineurin-like phosphoesterase" evidence="1">
    <location>
        <begin position="31"/>
        <end position="156"/>
    </location>
</feature>
<dbReference type="InterPro" id="IPR024173">
    <property type="entry name" value="Pesterase_MJ0037-like"/>
</dbReference>
<dbReference type="SUPFAM" id="SSF56300">
    <property type="entry name" value="Metallo-dependent phosphatases"/>
    <property type="match status" value="1"/>
</dbReference>
<dbReference type="PANTHER" id="PTHR39323:SF1">
    <property type="entry name" value="BLR1149 PROTEIN"/>
    <property type="match status" value="1"/>
</dbReference>
<evidence type="ECO:0000313" key="3">
    <source>
        <dbReference type="Proteomes" id="UP000187506"/>
    </source>
</evidence>
<dbReference type="GO" id="GO:0016787">
    <property type="term" value="F:hydrolase activity"/>
    <property type="evidence" value="ECO:0007669"/>
    <property type="project" value="InterPro"/>
</dbReference>
<dbReference type="EMBL" id="CP019352">
    <property type="protein sequence ID" value="APY00215.1"/>
    <property type="molecule type" value="Genomic_DNA"/>
</dbReference>
<dbReference type="InterPro" id="IPR026336">
    <property type="entry name" value="PdeM-like"/>
</dbReference>
<dbReference type="PIRSF" id="PIRSF000887">
    <property type="entry name" value="Pesterase_MJ0037"/>
    <property type="match status" value="1"/>
</dbReference>
<dbReference type="NCBIfam" id="TIGR04123">
    <property type="entry name" value="P_estr_lig_assc"/>
    <property type="match status" value="1"/>
</dbReference>
<dbReference type="InterPro" id="IPR029052">
    <property type="entry name" value="Metallo-depent_PP-like"/>
</dbReference>
<gene>
    <name evidence="2" type="ORF">BWR22_07775</name>
</gene>
<accession>A0AAC9LMP5</accession>
<dbReference type="PANTHER" id="PTHR39323">
    <property type="entry name" value="BLR1149 PROTEIN"/>
    <property type="match status" value="1"/>
</dbReference>
<dbReference type="Pfam" id="PF00149">
    <property type="entry name" value="Metallophos"/>
    <property type="match status" value="1"/>
</dbReference>
<dbReference type="InterPro" id="IPR004843">
    <property type="entry name" value="Calcineurin-like_PHP"/>
</dbReference>
<dbReference type="KEGG" id="lvn:BWR22_07775"/>
<organism evidence="2 3">
    <name type="scientific">Lacinutrix venerupis</name>
    <dbReference type="NCBI Taxonomy" id="1486034"/>
    <lineage>
        <taxon>Bacteria</taxon>
        <taxon>Pseudomonadati</taxon>
        <taxon>Bacteroidota</taxon>
        <taxon>Flavobacteriia</taxon>
        <taxon>Flavobacteriales</taxon>
        <taxon>Flavobacteriaceae</taxon>
        <taxon>Lacinutrix</taxon>
    </lineage>
</organism>
<proteinExistence type="predicted"/>
<evidence type="ECO:0000259" key="1">
    <source>
        <dbReference type="Pfam" id="PF00149"/>
    </source>
</evidence>
<dbReference type="RefSeq" id="WP_076733122.1">
    <property type="nucleotide sequence ID" value="NZ_CP019352.1"/>
</dbReference>
<evidence type="ECO:0000313" key="2">
    <source>
        <dbReference type="EMBL" id="APY00215.1"/>
    </source>
</evidence>
<reference evidence="2 3" key="1">
    <citation type="submission" date="2017-01" db="EMBL/GenBank/DDBJ databases">
        <title>Complete genome of Lacinutrix venerupis DOK2-8 isolated from seawater in Dokdo.</title>
        <authorList>
            <person name="Chi W.-J."/>
            <person name="Kim J.H."/>
        </authorList>
    </citation>
    <scope>NUCLEOTIDE SEQUENCE [LARGE SCALE GENOMIC DNA]</scope>
    <source>
        <strain evidence="2 3">DOK2-8</strain>
    </source>
</reference>